<protein>
    <submittedName>
        <fullName evidence="2">Histidyl-tRNA synthetase</fullName>
        <ecNumber evidence="2">6.1.1.21</ecNumber>
    </submittedName>
</protein>
<sequence>MSIEASFFIQLVFQLFDMYHQPITTSNTVSRLQGMHDLPEDAWRRRLHLQERLFKLLGGYSYRQLETPVLEPTELFLRKSGGELASQLYSFTDAGSNSVSLRPEFTSPIMRHYLENEADISLPARWQYCGPVFRFDESHPEASGQFTQVGGELIGSLDISADVELLNLALAVPSQLGLTGWSLQLADLDILDSLLDPVGVSERARSFIIQSMPRLREGRSAVPDFLEEGRYLHLVGGSNGSVDPEDAALRQAVQGLDDPQARSVLLGLLQWNSADQLGQRTPEDVVERLLHKIRGTDDEDTLRHGLELASDLAVIKGEPHQALQSVKATLASAGANKDAADRLAEVLGQVSDGPDSKGQIMLDFGLVRGLAYYNGVIFEVNHSDWPGALGGGGRYDTLSRALGGSEPVPALGFAYNLDALIAIGAK</sequence>
<accession>A0A170Q9S6</accession>
<dbReference type="GO" id="GO:0004821">
    <property type="term" value="F:histidine-tRNA ligase activity"/>
    <property type="evidence" value="ECO:0007669"/>
    <property type="project" value="UniProtKB-EC"/>
</dbReference>
<dbReference type="AlphaFoldDB" id="A0A170Q9S6"/>
<evidence type="ECO:0000313" key="2">
    <source>
        <dbReference type="EMBL" id="CUV02057.1"/>
    </source>
</evidence>
<dbReference type="GO" id="GO:0005737">
    <property type="term" value="C:cytoplasm"/>
    <property type="evidence" value="ECO:0007669"/>
    <property type="project" value="InterPro"/>
</dbReference>
<dbReference type="CDD" id="cd00773">
    <property type="entry name" value="HisRS-like_core"/>
    <property type="match status" value="1"/>
</dbReference>
<name>A0A170Q9S6_9ZZZZ</name>
<dbReference type="GO" id="GO:0006427">
    <property type="term" value="P:histidyl-tRNA aminoacylation"/>
    <property type="evidence" value="ECO:0007669"/>
    <property type="project" value="TreeGrafter"/>
</dbReference>
<proteinExistence type="predicted"/>
<dbReference type="PIRSF" id="PIRSF001549">
    <property type="entry name" value="His-tRNA_synth"/>
    <property type="match status" value="1"/>
</dbReference>
<dbReference type="InterPro" id="IPR041715">
    <property type="entry name" value="HisRS-like_core"/>
</dbReference>
<dbReference type="PROSITE" id="PS50862">
    <property type="entry name" value="AA_TRNA_LIGASE_II"/>
    <property type="match status" value="1"/>
</dbReference>
<keyword evidence="2" id="KW-0030">Aminoacyl-tRNA synthetase</keyword>
<reference evidence="2" key="1">
    <citation type="submission" date="2015-10" db="EMBL/GenBank/DDBJ databases">
        <authorList>
            <person name="Gilbert D.G."/>
        </authorList>
    </citation>
    <scope>NUCLEOTIDE SEQUENCE</scope>
</reference>
<evidence type="ECO:0000259" key="1">
    <source>
        <dbReference type="PROSITE" id="PS50862"/>
    </source>
</evidence>
<feature type="domain" description="Aminoacyl-transfer RNA synthetases class-II family profile" evidence="1">
    <location>
        <begin position="52"/>
        <end position="164"/>
    </location>
</feature>
<dbReference type="InterPro" id="IPR004516">
    <property type="entry name" value="HisRS/HisZ"/>
</dbReference>
<dbReference type="Gene3D" id="3.30.930.10">
    <property type="entry name" value="Bira Bifunctional Protein, Domain 2"/>
    <property type="match status" value="2"/>
</dbReference>
<dbReference type="SUPFAM" id="SSF55681">
    <property type="entry name" value="Class II aaRS and biotin synthetases"/>
    <property type="match status" value="1"/>
</dbReference>
<dbReference type="EMBL" id="FAXA01000170">
    <property type="protein sequence ID" value="CUV02057.1"/>
    <property type="molecule type" value="Genomic_DNA"/>
</dbReference>
<dbReference type="InterPro" id="IPR045864">
    <property type="entry name" value="aa-tRNA-synth_II/BPL/LPL"/>
</dbReference>
<dbReference type="EC" id="6.1.1.21" evidence="2"/>
<dbReference type="PANTHER" id="PTHR43707:SF1">
    <property type="entry name" value="HISTIDINE--TRNA LIGASE, MITOCHONDRIAL-RELATED"/>
    <property type="match status" value="1"/>
</dbReference>
<dbReference type="PANTHER" id="PTHR43707">
    <property type="entry name" value="HISTIDYL-TRNA SYNTHETASE"/>
    <property type="match status" value="1"/>
</dbReference>
<organism evidence="2">
    <name type="scientific">hydrothermal vent metagenome</name>
    <dbReference type="NCBI Taxonomy" id="652676"/>
    <lineage>
        <taxon>unclassified sequences</taxon>
        <taxon>metagenomes</taxon>
        <taxon>ecological metagenomes</taxon>
    </lineage>
</organism>
<dbReference type="InterPro" id="IPR006195">
    <property type="entry name" value="aa-tRNA-synth_II"/>
</dbReference>
<dbReference type="Pfam" id="PF13393">
    <property type="entry name" value="tRNA-synt_His"/>
    <property type="match status" value="2"/>
</dbReference>
<keyword evidence="2" id="KW-0436">Ligase</keyword>
<gene>
    <name evidence="2" type="ORF">MGWOODY_Clf439</name>
</gene>